<dbReference type="SUPFAM" id="SSF56925">
    <property type="entry name" value="OMPA-like"/>
    <property type="match status" value="1"/>
</dbReference>
<feature type="domain" description="Outer membrane protein beta-barrel" evidence="3">
    <location>
        <begin position="4"/>
        <end position="210"/>
    </location>
</feature>
<dbReference type="OrthoDB" id="9815357at2"/>
<sequence length="210" mass="23056">MKKFALTLITATAISGAQAEIGSGLYIGVNGALNAFNADAKITDLTDNSVQKVDMGRHRAGTGVYTGYGISSGCLYYAFEIGYQFVNANFRFMSTDPLITGKLQHRHQFNFAVRGGFKFTPSTVAYVRLGGNWGQYKLKTNRALMNDNKSRVSFAPAIGAETSLGRNWVGRIECMFETARTFKRTVPGAVKMEFDNVYTSSTKLGVAYKF</sequence>
<organism evidence="4 5">
    <name type="scientific">Candidatus Odyssella acanthamoebae</name>
    <dbReference type="NCBI Taxonomy" id="91604"/>
    <lineage>
        <taxon>Bacteria</taxon>
        <taxon>Pseudomonadati</taxon>
        <taxon>Pseudomonadota</taxon>
        <taxon>Alphaproteobacteria</taxon>
        <taxon>Holosporales</taxon>
        <taxon>Candidatus Paracaedibacteraceae</taxon>
        <taxon>Candidatus Odyssella</taxon>
    </lineage>
</organism>
<proteinExistence type="predicted"/>
<evidence type="ECO:0000256" key="1">
    <source>
        <dbReference type="ARBA" id="ARBA00022729"/>
    </source>
</evidence>
<feature type="chain" id="PRO_5001717136" description="Outer membrane protein beta-barrel domain-containing protein" evidence="2">
    <location>
        <begin position="20"/>
        <end position="210"/>
    </location>
</feature>
<dbReference type="Pfam" id="PF13505">
    <property type="entry name" value="OMP_b-brl"/>
    <property type="match status" value="1"/>
</dbReference>
<dbReference type="HOGENOM" id="CLU_1222943_0_0_5"/>
<evidence type="ECO:0000256" key="2">
    <source>
        <dbReference type="SAM" id="SignalP"/>
    </source>
</evidence>
<reference evidence="4 5" key="1">
    <citation type="submission" date="2014-07" db="EMBL/GenBank/DDBJ databases">
        <title>Comparative genomic insights into amoeba endosymbionts belonging to the families of Holosporaceae and Candidatus Midichloriaceae within Rickettsiales.</title>
        <authorList>
            <person name="Wang Z."/>
            <person name="Wu M."/>
        </authorList>
    </citation>
    <scope>NUCLEOTIDE SEQUENCE [LARGE SCALE GENOMIC DNA]</scope>
    <source>
        <strain evidence="4">PRA3</strain>
    </source>
</reference>
<dbReference type="Proteomes" id="UP000028926">
    <property type="component" value="Chromosome"/>
</dbReference>
<dbReference type="AlphaFoldDB" id="A0A077B2P3"/>
<evidence type="ECO:0000313" key="5">
    <source>
        <dbReference type="Proteomes" id="UP000028926"/>
    </source>
</evidence>
<protein>
    <recommendedName>
        <fullName evidence="3">Outer membrane protein beta-barrel domain-containing protein</fullName>
    </recommendedName>
</protein>
<feature type="signal peptide" evidence="2">
    <location>
        <begin position="1"/>
        <end position="19"/>
    </location>
</feature>
<dbReference type="InterPro" id="IPR011250">
    <property type="entry name" value="OMP/PagP_B-barrel"/>
</dbReference>
<dbReference type="KEGG" id="paca:ID47_11840"/>
<evidence type="ECO:0000313" key="4">
    <source>
        <dbReference type="EMBL" id="AIK97275.1"/>
    </source>
</evidence>
<dbReference type="InterPro" id="IPR027385">
    <property type="entry name" value="Beta-barrel_OMP"/>
</dbReference>
<accession>A0A077B2P3</accession>
<dbReference type="RefSeq" id="WP_038466646.1">
    <property type="nucleotide sequence ID" value="NZ_CP008941.1"/>
</dbReference>
<keyword evidence="1 2" id="KW-0732">Signal</keyword>
<keyword evidence="5" id="KW-1185">Reference proteome</keyword>
<name>A0A077B2P3_9PROT</name>
<evidence type="ECO:0000259" key="3">
    <source>
        <dbReference type="Pfam" id="PF13505"/>
    </source>
</evidence>
<dbReference type="EMBL" id="CP008941">
    <property type="protein sequence ID" value="AIK97275.1"/>
    <property type="molecule type" value="Genomic_DNA"/>
</dbReference>
<gene>
    <name evidence="4" type="ORF">ID47_11840</name>
</gene>
<dbReference type="Gene3D" id="2.40.160.20">
    <property type="match status" value="1"/>
</dbReference>
<dbReference type="eggNOG" id="ENOG5031AIM">
    <property type="taxonomic scope" value="Bacteria"/>
</dbReference>